<sequence length="433" mass="47751">MAARYIGLAYQFGLGVESTLEEAIFWLHHASTLGDTKASRYLGYIYLDSGLRPDGEQVASKYFERAASSGDVFASLELARMRYNEDNIDEAVKYYNYAASRGVADAQFELAILLIDVFDKNAEALDLLQAAAEEGHTDSLLFSGAMALAGMFNGVARNDGFRRIELAAELGSIDAQVLLGNLYLEGIMIERNVVEAMDWFHLAHAAGDLRASVHLAILYESLDSRERVIELLSGSPDEGDPDIFLQAADFLITSGHAGEYKDLILDYFNKAHLNGSSSSGFSAAQFIIQHYDDYEEAIDWLVKSSQRDHSGAKFLLGTLCAEVEVKKCEYLDSFELIYKSATMGNADAQLSLGLMYAEGDSVISDEKIAASWFKESAEQGNVVAMHNLGVLYLSGRGVNEDLTLAERWFEKAVTKGYQESEEMLDLISSLLRP</sequence>
<dbReference type="Gene3D" id="1.25.40.10">
    <property type="entry name" value="Tetratricopeptide repeat domain"/>
    <property type="match status" value="2"/>
</dbReference>
<reference evidence="1 2" key="1">
    <citation type="submission" date="2019-06" db="EMBL/GenBank/DDBJ databases">
        <title>Genomic Encyclopedia of Archaeal and Bacterial Type Strains, Phase II (KMG-II): from individual species to whole genera.</title>
        <authorList>
            <person name="Goeker M."/>
        </authorList>
    </citation>
    <scope>NUCLEOTIDE SEQUENCE [LARGE SCALE GENOMIC DNA]</scope>
    <source>
        <strain evidence="1 2">DSM 18423</strain>
    </source>
</reference>
<accession>A0A543K8V6</accession>
<dbReference type="AlphaFoldDB" id="A0A543K8V6"/>
<organism evidence="1 2">
    <name type="scientific">Roseinatronobacter monicus</name>
    <dbReference type="NCBI Taxonomy" id="393481"/>
    <lineage>
        <taxon>Bacteria</taxon>
        <taxon>Pseudomonadati</taxon>
        <taxon>Pseudomonadota</taxon>
        <taxon>Alphaproteobacteria</taxon>
        <taxon>Rhodobacterales</taxon>
        <taxon>Paracoccaceae</taxon>
        <taxon>Roseinatronobacter</taxon>
    </lineage>
</organism>
<evidence type="ECO:0000313" key="1">
    <source>
        <dbReference type="EMBL" id="TQM91515.1"/>
    </source>
</evidence>
<dbReference type="InterPro" id="IPR050767">
    <property type="entry name" value="Sel1_AlgK"/>
</dbReference>
<dbReference type="SUPFAM" id="SSF81901">
    <property type="entry name" value="HCP-like"/>
    <property type="match status" value="3"/>
</dbReference>
<evidence type="ECO:0000313" key="2">
    <source>
        <dbReference type="Proteomes" id="UP000320582"/>
    </source>
</evidence>
<gene>
    <name evidence="1" type="ORF">BD293_0069</name>
</gene>
<dbReference type="InterPro" id="IPR011990">
    <property type="entry name" value="TPR-like_helical_dom_sf"/>
</dbReference>
<dbReference type="PANTHER" id="PTHR11102">
    <property type="entry name" value="SEL-1-LIKE PROTEIN"/>
    <property type="match status" value="1"/>
</dbReference>
<proteinExistence type="predicted"/>
<dbReference type="InterPro" id="IPR006597">
    <property type="entry name" value="Sel1-like"/>
</dbReference>
<dbReference type="SMART" id="SM00671">
    <property type="entry name" value="SEL1"/>
    <property type="match status" value="8"/>
</dbReference>
<name>A0A543K8V6_9RHOB</name>
<dbReference type="EMBL" id="VFPT01000001">
    <property type="protein sequence ID" value="TQM91515.1"/>
    <property type="molecule type" value="Genomic_DNA"/>
</dbReference>
<protein>
    <submittedName>
        <fullName evidence="1">TPR repeat protein</fullName>
    </submittedName>
</protein>
<dbReference type="PANTHER" id="PTHR11102:SF160">
    <property type="entry name" value="ERAD-ASSOCIATED E3 UBIQUITIN-PROTEIN LIGASE COMPONENT HRD3"/>
    <property type="match status" value="1"/>
</dbReference>
<dbReference type="Proteomes" id="UP000320582">
    <property type="component" value="Unassembled WGS sequence"/>
</dbReference>
<keyword evidence="2" id="KW-1185">Reference proteome</keyword>
<dbReference type="Pfam" id="PF08238">
    <property type="entry name" value="Sel1"/>
    <property type="match status" value="8"/>
</dbReference>
<comment type="caution">
    <text evidence="1">The sequence shown here is derived from an EMBL/GenBank/DDBJ whole genome shotgun (WGS) entry which is preliminary data.</text>
</comment>